<dbReference type="GO" id="GO:0004352">
    <property type="term" value="F:glutamate dehydrogenase (NAD+) activity"/>
    <property type="evidence" value="ECO:0007669"/>
    <property type="project" value="TreeGrafter"/>
</dbReference>
<evidence type="ECO:0000256" key="6">
    <source>
        <dbReference type="PIRSR" id="PIRSR000185-3"/>
    </source>
</evidence>
<feature type="site" description="Important for catalysis" evidence="6">
    <location>
        <position position="141"/>
    </location>
</feature>
<organism evidence="9 10">
    <name type="scientific">Pseudooceanicola nanhaiensis</name>
    <dbReference type="NCBI Taxonomy" id="375761"/>
    <lineage>
        <taxon>Bacteria</taxon>
        <taxon>Pseudomonadati</taxon>
        <taxon>Pseudomonadota</taxon>
        <taxon>Alphaproteobacteria</taxon>
        <taxon>Rhodobacterales</taxon>
        <taxon>Paracoccaceae</taxon>
        <taxon>Pseudooceanicola</taxon>
    </lineage>
</organism>
<feature type="binding site" evidence="5">
    <location>
        <position position="216"/>
    </location>
    <ligand>
        <name>NAD(+)</name>
        <dbReference type="ChEBI" id="CHEBI:57540"/>
    </ligand>
</feature>
<feature type="domain" description="Glutamate/phenylalanine/leucine/valine/L-tryptophan dehydrogenase C-terminal" evidence="8">
    <location>
        <begin position="178"/>
        <end position="418"/>
    </location>
</feature>
<protein>
    <recommendedName>
        <fullName evidence="3">Glutamate dehydrogenase</fullName>
    </recommendedName>
</protein>
<evidence type="ECO:0000256" key="7">
    <source>
        <dbReference type="RuleBase" id="RU004417"/>
    </source>
</evidence>
<evidence type="ECO:0000256" key="5">
    <source>
        <dbReference type="PIRSR" id="PIRSR000185-2"/>
    </source>
</evidence>
<accession>A0A917SYB5</accession>
<reference evidence="9" key="1">
    <citation type="journal article" date="2014" name="Int. J. Syst. Evol. Microbiol.">
        <title>Complete genome sequence of Corynebacterium casei LMG S-19264T (=DSM 44701T), isolated from a smear-ripened cheese.</title>
        <authorList>
            <consortium name="US DOE Joint Genome Institute (JGI-PGF)"/>
            <person name="Walter F."/>
            <person name="Albersmeier A."/>
            <person name="Kalinowski J."/>
            <person name="Ruckert C."/>
        </authorList>
    </citation>
    <scope>NUCLEOTIDE SEQUENCE</scope>
    <source>
        <strain evidence="9">CGMCC 1.6293</strain>
    </source>
</reference>
<dbReference type="PANTHER" id="PTHR11606">
    <property type="entry name" value="GLUTAMATE DEHYDROGENASE"/>
    <property type="match status" value="1"/>
</dbReference>
<sequence>MTEFTLPDMVRRIFEAEAIPADAQEMLSGPQRSLGVAVPLRRDDGALEVYPGWRVVFDTTLGPGKGGIRFHPGTDAGECAQLAFWMTIKCALMELPFGGAKGGIRVDPKALSPLEVERLARSYVRAVADVIGPDTDIPAPDVNTDARVMGWMADEFSQITRRHQPAAITGKPVCLGGSEGRTAATGQGALIALDAWLKRQDRRPEDTTIAVQGFGNAGAHFAGLAHDAGYRVVAVSDSKAAIHAAGGLDPWRLKTFKDEEKALSGAVYAGQSVKDRNGDEEIGQDALLALDVDVLALAAMQDAVTEDNAGEIRAGLVLEIANGPVTPEADRRLAEDGKVILPDVLANAGGVTVSHLEWVQSRTGDYWDADTVRERMTRRMEDAARRCYEQAEAADSTVREAAYTLAIRRIAEAISSRGDRSYFCS</sequence>
<dbReference type="Pfam" id="PF02812">
    <property type="entry name" value="ELFV_dehydrog_N"/>
    <property type="match status" value="1"/>
</dbReference>
<feature type="binding site" evidence="5">
    <location>
        <position position="185"/>
    </location>
    <ligand>
        <name>NAD(+)</name>
        <dbReference type="ChEBI" id="CHEBI:57540"/>
    </ligand>
</feature>
<keyword evidence="2 3" id="KW-0560">Oxidoreductase</keyword>
<dbReference type="Pfam" id="PF00208">
    <property type="entry name" value="ELFV_dehydrog"/>
    <property type="match status" value="1"/>
</dbReference>
<comment type="caution">
    <text evidence="9">The sequence shown here is derived from an EMBL/GenBank/DDBJ whole genome shotgun (WGS) entry which is preliminary data.</text>
</comment>
<evidence type="ECO:0000256" key="2">
    <source>
        <dbReference type="ARBA" id="ARBA00023002"/>
    </source>
</evidence>
<dbReference type="PRINTS" id="PR00082">
    <property type="entry name" value="GLFDHDRGNASE"/>
</dbReference>
<dbReference type="SUPFAM" id="SSF53223">
    <property type="entry name" value="Aminoacid dehydrogenase-like, N-terminal domain"/>
    <property type="match status" value="1"/>
</dbReference>
<evidence type="ECO:0000313" key="9">
    <source>
        <dbReference type="EMBL" id="GGM02398.1"/>
    </source>
</evidence>
<keyword evidence="5" id="KW-0547">Nucleotide-binding</keyword>
<gene>
    <name evidence="9" type="ORF">GCM10011534_25280</name>
</gene>
<keyword evidence="5" id="KW-0520">NAD</keyword>
<dbReference type="Proteomes" id="UP000649829">
    <property type="component" value="Unassembled WGS sequence"/>
</dbReference>
<dbReference type="PANTHER" id="PTHR11606:SF13">
    <property type="entry name" value="GLUTAMATE DEHYDROGENASE 1, MITOCHONDRIAL"/>
    <property type="match status" value="1"/>
</dbReference>
<evidence type="ECO:0000256" key="1">
    <source>
        <dbReference type="ARBA" id="ARBA00006382"/>
    </source>
</evidence>
<dbReference type="Gene3D" id="3.40.50.10860">
    <property type="entry name" value="Leucine Dehydrogenase, chain A, domain 1"/>
    <property type="match status" value="1"/>
</dbReference>
<evidence type="ECO:0000313" key="10">
    <source>
        <dbReference type="Proteomes" id="UP000649829"/>
    </source>
</evidence>
<dbReference type="SUPFAM" id="SSF51735">
    <property type="entry name" value="NAD(P)-binding Rossmann-fold domains"/>
    <property type="match status" value="1"/>
</dbReference>
<dbReference type="AlphaFoldDB" id="A0A917SYB5"/>
<dbReference type="InterPro" id="IPR006097">
    <property type="entry name" value="Glu/Leu/Phe/Val/Trp_DH_dimer"/>
</dbReference>
<dbReference type="InterPro" id="IPR006096">
    <property type="entry name" value="Glu/Leu/Phe/Val/Trp_DH_C"/>
</dbReference>
<evidence type="ECO:0000259" key="8">
    <source>
        <dbReference type="SMART" id="SM00839"/>
    </source>
</evidence>
<dbReference type="InterPro" id="IPR014362">
    <property type="entry name" value="Glu_DH"/>
</dbReference>
<feature type="binding site" evidence="5">
    <location>
        <position position="65"/>
    </location>
    <ligand>
        <name>substrate</name>
    </ligand>
</feature>
<comment type="similarity">
    <text evidence="1 3 7">Belongs to the Glu/Leu/Phe/Val dehydrogenases family.</text>
</comment>
<dbReference type="InterPro" id="IPR033922">
    <property type="entry name" value="NAD_bind_Glu_DH"/>
</dbReference>
<evidence type="ECO:0000256" key="4">
    <source>
        <dbReference type="PIRSR" id="PIRSR000185-1"/>
    </source>
</evidence>
<name>A0A917SYB5_9RHOB</name>
<feature type="active site" description="Proton donor" evidence="4">
    <location>
        <position position="101"/>
    </location>
</feature>
<dbReference type="InterPro" id="IPR006095">
    <property type="entry name" value="Glu/Leu/Phe/Val/Trp_DH"/>
</dbReference>
<dbReference type="GO" id="GO:0006538">
    <property type="term" value="P:L-glutamate catabolic process"/>
    <property type="evidence" value="ECO:0007669"/>
    <property type="project" value="TreeGrafter"/>
</dbReference>
<keyword evidence="10" id="KW-1185">Reference proteome</keyword>
<feature type="binding site" evidence="5">
    <location>
        <position position="89"/>
    </location>
    <ligand>
        <name>substrate</name>
    </ligand>
</feature>
<dbReference type="InterPro" id="IPR046346">
    <property type="entry name" value="Aminoacid_DH-like_N_sf"/>
</dbReference>
<dbReference type="CDD" id="cd01076">
    <property type="entry name" value="NAD_bind_1_Glu_DH"/>
    <property type="match status" value="1"/>
</dbReference>
<dbReference type="RefSeq" id="WP_028287611.1">
    <property type="nucleotide sequence ID" value="NZ_BMLF01000002.1"/>
</dbReference>
<dbReference type="InterPro" id="IPR036291">
    <property type="entry name" value="NAD(P)-bd_dom_sf"/>
</dbReference>
<dbReference type="Gene3D" id="3.40.50.720">
    <property type="entry name" value="NAD(P)-binding Rossmann-like Domain"/>
    <property type="match status" value="1"/>
</dbReference>
<dbReference type="SMART" id="SM00839">
    <property type="entry name" value="ELFV_dehydrog"/>
    <property type="match status" value="1"/>
</dbReference>
<reference evidence="9" key="2">
    <citation type="submission" date="2020-09" db="EMBL/GenBank/DDBJ databases">
        <authorList>
            <person name="Sun Q."/>
            <person name="Zhou Y."/>
        </authorList>
    </citation>
    <scope>NUCLEOTIDE SEQUENCE</scope>
    <source>
        <strain evidence="9">CGMCC 1.6293</strain>
    </source>
</reference>
<dbReference type="PIRSF" id="PIRSF000185">
    <property type="entry name" value="Glu_DH"/>
    <property type="match status" value="1"/>
</dbReference>
<dbReference type="PROSITE" id="PS00074">
    <property type="entry name" value="GLFV_DEHYDROGENASE"/>
    <property type="match status" value="1"/>
</dbReference>
<dbReference type="GO" id="GO:0000166">
    <property type="term" value="F:nucleotide binding"/>
    <property type="evidence" value="ECO:0007669"/>
    <property type="project" value="UniProtKB-KW"/>
</dbReference>
<dbReference type="InterPro" id="IPR033524">
    <property type="entry name" value="Glu/Leu/Phe/Val_DH_AS"/>
</dbReference>
<dbReference type="EMBL" id="BMLF01000002">
    <property type="protein sequence ID" value="GGM02398.1"/>
    <property type="molecule type" value="Genomic_DNA"/>
</dbReference>
<proteinExistence type="inferred from homology"/>
<feature type="binding site" evidence="5">
    <location>
        <position position="354"/>
    </location>
    <ligand>
        <name>substrate</name>
    </ligand>
</feature>
<evidence type="ECO:0000256" key="3">
    <source>
        <dbReference type="PIRNR" id="PIRNR000185"/>
    </source>
</evidence>